<evidence type="ECO:0000256" key="3">
    <source>
        <dbReference type="ARBA" id="ARBA00022691"/>
    </source>
</evidence>
<proteinExistence type="predicted"/>
<dbReference type="OrthoDB" id="57427at2157"/>
<gene>
    <name evidence="5" type="ORF">GC250_10020</name>
</gene>
<keyword evidence="2 5" id="KW-0808">Transferase</keyword>
<evidence type="ECO:0000256" key="1">
    <source>
        <dbReference type="ARBA" id="ARBA00022603"/>
    </source>
</evidence>
<dbReference type="Proteomes" id="UP000470772">
    <property type="component" value="Unassembled WGS sequence"/>
</dbReference>
<evidence type="ECO:0000313" key="6">
    <source>
        <dbReference type="Proteomes" id="UP000470772"/>
    </source>
</evidence>
<evidence type="ECO:0000256" key="2">
    <source>
        <dbReference type="ARBA" id="ARBA00022679"/>
    </source>
</evidence>
<dbReference type="GO" id="GO:0032259">
    <property type="term" value="P:methylation"/>
    <property type="evidence" value="ECO:0007669"/>
    <property type="project" value="UniProtKB-KW"/>
</dbReference>
<dbReference type="Pfam" id="PF13847">
    <property type="entry name" value="Methyltransf_31"/>
    <property type="match status" value="1"/>
</dbReference>
<dbReference type="Gene3D" id="3.40.50.150">
    <property type="entry name" value="Vaccinia Virus protein VP39"/>
    <property type="match status" value="1"/>
</dbReference>
<feature type="domain" description="Methyltransferase" evidence="4">
    <location>
        <begin position="41"/>
        <end position="164"/>
    </location>
</feature>
<keyword evidence="6" id="KW-1185">Reference proteome</keyword>
<sequence>MKVDFGVYHHSTPEESNAFRERLERVLMPLLKSAFNREARINALDVGCGLGFLSWLIARTFPQGKVTCMDTFKGDSLSDVSVERAILNFRALKVEDRVTVIQHDLREPIDGSYDLIASNLFFHNLGKERFKVYENVIFALKQGGYFVISDMFSEEEDMKILEKQLDLIVTRTLFDDDWRFRVMILKKEKQY</sequence>
<evidence type="ECO:0000259" key="4">
    <source>
        <dbReference type="Pfam" id="PF13847"/>
    </source>
</evidence>
<protein>
    <submittedName>
        <fullName evidence="5">Methyltransferase domain-containing protein</fullName>
    </submittedName>
</protein>
<dbReference type="InterPro" id="IPR025714">
    <property type="entry name" value="Methyltranfer_dom"/>
</dbReference>
<accession>A0A6A9QXK7</accession>
<keyword evidence="3" id="KW-0949">S-adenosyl-L-methionine</keyword>
<dbReference type="AlphaFoldDB" id="A0A6A9QXK7"/>
<name>A0A6A9QXK7_SULME</name>
<dbReference type="GO" id="GO:0008168">
    <property type="term" value="F:methyltransferase activity"/>
    <property type="evidence" value="ECO:0007669"/>
    <property type="project" value="UniProtKB-KW"/>
</dbReference>
<dbReference type="PANTHER" id="PTHR43464:SF19">
    <property type="entry name" value="UBIQUINONE BIOSYNTHESIS O-METHYLTRANSFERASE, MITOCHONDRIAL"/>
    <property type="match status" value="1"/>
</dbReference>
<evidence type="ECO:0000313" key="5">
    <source>
        <dbReference type="EMBL" id="MUN29762.1"/>
    </source>
</evidence>
<dbReference type="CDD" id="cd02440">
    <property type="entry name" value="AdoMet_MTases"/>
    <property type="match status" value="1"/>
</dbReference>
<dbReference type="PANTHER" id="PTHR43464">
    <property type="entry name" value="METHYLTRANSFERASE"/>
    <property type="match status" value="1"/>
</dbReference>
<dbReference type="EMBL" id="WGGD01000005">
    <property type="protein sequence ID" value="MUN29762.1"/>
    <property type="molecule type" value="Genomic_DNA"/>
</dbReference>
<dbReference type="InterPro" id="IPR029063">
    <property type="entry name" value="SAM-dependent_MTases_sf"/>
</dbReference>
<reference evidence="5 6" key="1">
    <citation type="submission" date="2019-10" db="EMBL/GenBank/DDBJ databases">
        <title>Sequencing and Assembly of Multiple Reported Metal-Biooxidizing Members of the Extremely Thermoacidophilic Archaeal Family Sulfolobaceae.</title>
        <authorList>
            <person name="Counts J.A."/>
            <person name="Kelly R.M."/>
        </authorList>
    </citation>
    <scope>NUCLEOTIDE SEQUENCE [LARGE SCALE GENOMIC DNA]</scope>
    <source>
        <strain evidence="5 6">DSM 6482</strain>
    </source>
</reference>
<dbReference type="RefSeq" id="WP_054839336.1">
    <property type="nucleotide sequence ID" value="NZ_BBBY01000082.1"/>
</dbReference>
<organism evidence="5 6">
    <name type="scientific">Sulfuracidifex metallicus DSM 6482 = JCM 9184</name>
    <dbReference type="NCBI Taxonomy" id="523847"/>
    <lineage>
        <taxon>Archaea</taxon>
        <taxon>Thermoproteota</taxon>
        <taxon>Thermoprotei</taxon>
        <taxon>Sulfolobales</taxon>
        <taxon>Sulfolobaceae</taxon>
        <taxon>Sulfuracidifex</taxon>
    </lineage>
</organism>
<dbReference type="SUPFAM" id="SSF53335">
    <property type="entry name" value="S-adenosyl-L-methionine-dependent methyltransferases"/>
    <property type="match status" value="1"/>
</dbReference>
<comment type="caution">
    <text evidence="5">The sequence shown here is derived from an EMBL/GenBank/DDBJ whole genome shotgun (WGS) entry which is preliminary data.</text>
</comment>
<keyword evidence="1 5" id="KW-0489">Methyltransferase</keyword>